<feature type="compositionally biased region" description="Basic and acidic residues" evidence="1">
    <location>
        <begin position="75"/>
        <end position="85"/>
    </location>
</feature>
<gene>
    <name evidence="2" type="ORF">B296_00044692</name>
</gene>
<feature type="region of interest" description="Disordered" evidence="1">
    <location>
        <begin position="1"/>
        <end position="85"/>
    </location>
</feature>
<dbReference type="Proteomes" id="UP000287651">
    <property type="component" value="Unassembled WGS sequence"/>
</dbReference>
<evidence type="ECO:0000313" key="2">
    <source>
        <dbReference type="EMBL" id="RRT46956.1"/>
    </source>
</evidence>
<sequence length="85" mass="8878">GHEWLRPGRKGLLPTARSQGGGCPLQGRKGHPRGKGYRLQGRTLAATTSSRGGCPCQQHEAPPPTQGSDDGGDADGSKERARASF</sequence>
<evidence type="ECO:0000256" key="1">
    <source>
        <dbReference type="SAM" id="MobiDB-lite"/>
    </source>
</evidence>
<organism evidence="2 3">
    <name type="scientific">Ensete ventricosum</name>
    <name type="common">Abyssinian banana</name>
    <name type="synonym">Musa ensete</name>
    <dbReference type="NCBI Taxonomy" id="4639"/>
    <lineage>
        <taxon>Eukaryota</taxon>
        <taxon>Viridiplantae</taxon>
        <taxon>Streptophyta</taxon>
        <taxon>Embryophyta</taxon>
        <taxon>Tracheophyta</taxon>
        <taxon>Spermatophyta</taxon>
        <taxon>Magnoliopsida</taxon>
        <taxon>Liliopsida</taxon>
        <taxon>Zingiberales</taxon>
        <taxon>Musaceae</taxon>
        <taxon>Ensete</taxon>
    </lineage>
</organism>
<evidence type="ECO:0000313" key="3">
    <source>
        <dbReference type="Proteomes" id="UP000287651"/>
    </source>
</evidence>
<dbReference type="EMBL" id="AMZH03014844">
    <property type="protein sequence ID" value="RRT46956.1"/>
    <property type="molecule type" value="Genomic_DNA"/>
</dbReference>
<proteinExistence type="predicted"/>
<comment type="caution">
    <text evidence="2">The sequence shown here is derived from an EMBL/GenBank/DDBJ whole genome shotgun (WGS) entry which is preliminary data.</text>
</comment>
<protein>
    <submittedName>
        <fullName evidence="2">Uncharacterized protein</fullName>
    </submittedName>
</protein>
<dbReference type="AlphaFoldDB" id="A0A426Y5D0"/>
<feature type="non-terminal residue" evidence="2">
    <location>
        <position position="1"/>
    </location>
</feature>
<accession>A0A426Y5D0</accession>
<reference evidence="2 3" key="1">
    <citation type="journal article" date="2014" name="Agronomy (Basel)">
        <title>A Draft Genome Sequence for Ensete ventricosum, the Drought-Tolerant Tree Against Hunger.</title>
        <authorList>
            <person name="Harrison J."/>
            <person name="Moore K.A."/>
            <person name="Paszkiewicz K."/>
            <person name="Jones T."/>
            <person name="Grant M."/>
            <person name="Ambacheew D."/>
            <person name="Muzemil S."/>
            <person name="Studholme D.J."/>
        </authorList>
    </citation>
    <scope>NUCLEOTIDE SEQUENCE [LARGE SCALE GENOMIC DNA]</scope>
</reference>
<name>A0A426Y5D0_ENSVE</name>